<evidence type="ECO:0000313" key="2">
    <source>
        <dbReference type="Proteomes" id="UP000630615"/>
    </source>
</evidence>
<evidence type="ECO:0000313" key="1">
    <source>
        <dbReference type="EMBL" id="GGC94975.1"/>
    </source>
</evidence>
<keyword evidence="2" id="KW-1185">Reference proteome</keyword>
<dbReference type="Proteomes" id="UP000630615">
    <property type="component" value="Unassembled WGS sequence"/>
</dbReference>
<proteinExistence type="predicted"/>
<evidence type="ECO:0008006" key="3">
    <source>
        <dbReference type="Google" id="ProtNLM"/>
    </source>
</evidence>
<accession>A0ABQ1PD83</accession>
<comment type="caution">
    <text evidence="1">The sequence shown here is derived from an EMBL/GenBank/DDBJ whole genome shotgun (WGS) entry which is preliminary data.</text>
</comment>
<name>A0ABQ1PD83_9ENTE</name>
<dbReference type="EMBL" id="BMKI01000006">
    <property type="protein sequence ID" value="GGC94975.1"/>
    <property type="molecule type" value="Genomic_DNA"/>
</dbReference>
<organism evidence="1 2">
    <name type="scientific">Enterococcus wangshanyuanii</name>
    <dbReference type="NCBI Taxonomy" id="2005703"/>
    <lineage>
        <taxon>Bacteria</taxon>
        <taxon>Bacillati</taxon>
        <taxon>Bacillota</taxon>
        <taxon>Bacilli</taxon>
        <taxon>Lactobacillales</taxon>
        <taxon>Enterococcaceae</taxon>
        <taxon>Enterococcus</taxon>
    </lineage>
</organism>
<protein>
    <recommendedName>
        <fullName evidence="3">Transcriptional regulator</fullName>
    </recommendedName>
</protein>
<sequence>MYVNLEKMMEKKGIKEDEIFAFLGYKSECSNEAIKRCFTFDEVIKIRNFFFPEYTIEYLFE</sequence>
<dbReference type="RefSeq" id="WP_088270543.1">
    <property type="nucleotide sequence ID" value="NZ_BMKI01000006.1"/>
</dbReference>
<reference evidence="2" key="1">
    <citation type="journal article" date="2019" name="Int. J. Syst. Evol. Microbiol.">
        <title>The Global Catalogue of Microorganisms (GCM) 10K type strain sequencing project: providing services to taxonomists for standard genome sequencing and annotation.</title>
        <authorList>
            <consortium name="The Broad Institute Genomics Platform"/>
            <consortium name="The Broad Institute Genome Sequencing Center for Infectious Disease"/>
            <person name="Wu L."/>
            <person name="Ma J."/>
        </authorList>
    </citation>
    <scope>NUCLEOTIDE SEQUENCE [LARGE SCALE GENOMIC DNA]</scope>
    <source>
        <strain evidence="2">CGMCC 1.15942</strain>
    </source>
</reference>
<gene>
    <name evidence="1" type="ORF">GCM10011573_25800</name>
</gene>